<dbReference type="InterPro" id="IPR003850">
    <property type="entry name" value="PurS"/>
</dbReference>
<dbReference type="AlphaFoldDB" id="A0A4U8T6H5"/>
<evidence type="ECO:0000256" key="5">
    <source>
        <dbReference type="ARBA" id="ARBA00022840"/>
    </source>
</evidence>
<dbReference type="EC" id="6.3.5.3" evidence="6"/>
<reference evidence="7 8" key="1">
    <citation type="journal article" date="2014" name="Genome Announc.">
        <title>Draft genome sequences of eight enterohepatic helicobacter species isolated from both laboratory and wild rodents.</title>
        <authorList>
            <person name="Sheh A."/>
            <person name="Shen Z."/>
            <person name="Fox J.G."/>
        </authorList>
    </citation>
    <scope>NUCLEOTIDE SEQUENCE [LARGE SCALE GENOMIC DNA]</scope>
    <source>
        <strain evidence="7 8">MIT 09-6949</strain>
    </source>
</reference>
<keyword evidence="5 6" id="KW-0067">ATP-binding</keyword>
<dbReference type="Pfam" id="PF02700">
    <property type="entry name" value="PurS"/>
    <property type="match status" value="1"/>
</dbReference>
<comment type="function">
    <text evidence="6">Part of the phosphoribosylformylglycinamidine synthase complex involved in the purines biosynthetic pathway. Catalyzes the ATP-dependent conversion of formylglycinamide ribonucleotide (FGAR) and glutamine to yield formylglycinamidine ribonucleotide (FGAM) and glutamate. The FGAM synthase complex is composed of three subunits. PurQ produces an ammonia molecule by converting glutamine to glutamate. PurL transfers the ammonia molecule to FGAR to form FGAM in an ATP-dependent manner. PurS interacts with PurQ and PurL and is thought to assist in the transfer of the ammonia molecule from PurQ to PurL.</text>
</comment>
<evidence type="ECO:0000313" key="8">
    <source>
        <dbReference type="Proteomes" id="UP000029733"/>
    </source>
</evidence>
<dbReference type="PANTHER" id="PTHR34696:SF1">
    <property type="entry name" value="PHOSPHORIBOSYLFORMYLGLYCINAMIDINE SYNTHASE SUBUNIT PURS"/>
    <property type="match status" value="1"/>
</dbReference>
<dbReference type="UniPathway" id="UPA00074">
    <property type="reaction ID" value="UER00128"/>
</dbReference>
<gene>
    <name evidence="6 7" type="primary">purS</name>
    <name evidence="7" type="ORF">LS71_008600</name>
</gene>
<dbReference type="STRING" id="1677920.LS71_07790"/>
<evidence type="ECO:0000256" key="6">
    <source>
        <dbReference type="HAMAP-Rule" id="MF_01926"/>
    </source>
</evidence>
<comment type="caution">
    <text evidence="7">The sequence shown here is derived from an EMBL/GenBank/DDBJ whole genome shotgun (WGS) entry which is preliminary data.</text>
</comment>
<comment type="subcellular location">
    <subcellularLocation>
        <location evidence="6">Cytoplasm</location>
    </subcellularLocation>
</comment>
<dbReference type="EMBL" id="JRPR02000011">
    <property type="protein sequence ID" value="TLD95145.1"/>
    <property type="molecule type" value="Genomic_DNA"/>
</dbReference>
<evidence type="ECO:0000256" key="1">
    <source>
        <dbReference type="ARBA" id="ARBA00022490"/>
    </source>
</evidence>
<comment type="similarity">
    <text evidence="6">Belongs to the PurS family.</text>
</comment>
<accession>A0A4U8T6H5</accession>
<sequence>MRVKVLISLKSGVLDPQAKAIYHALSAHGFESLKSVKMSKEIILDLDETSEQVAHKKVQEMCEALLANVVIEDYYIEICR</sequence>
<dbReference type="Gene3D" id="3.30.1280.10">
    <property type="entry name" value="Phosphoribosylformylglycinamidine synthase subunit PurS"/>
    <property type="match status" value="1"/>
</dbReference>
<keyword evidence="8" id="KW-1185">Reference proteome</keyword>
<comment type="subunit">
    <text evidence="6">Part of the FGAM synthase complex composed of 1 PurL, 1 PurQ and 2 PurS subunits.</text>
</comment>
<dbReference type="NCBIfam" id="NF004630">
    <property type="entry name" value="PRK05974.1"/>
    <property type="match status" value="1"/>
</dbReference>
<dbReference type="GO" id="GO:0006189">
    <property type="term" value="P:'de novo' IMP biosynthetic process"/>
    <property type="evidence" value="ECO:0007669"/>
    <property type="project" value="UniProtKB-UniRule"/>
</dbReference>
<organism evidence="7 8">
    <name type="scientific">Helicobacter jaachi</name>
    <dbReference type="NCBI Taxonomy" id="1677920"/>
    <lineage>
        <taxon>Bacteria</taxon>
        <taxon>Pseudomonadati</taxon>
        <taxon>Campylobacterota</taxon>
        <taxon>Epsilonproteobacteria</taxon>
        <taxon>Campylobacterales</taxon>
        <taxon>Helicobacteraceae</taxon>
        <taxon>Helicobacter</taxon>
    </lineage>
</organism>
<keyword evidence="1 6" id="KW-0963">Cytoplasm</keyword>
<comment type="catalytic activity">
    <reaction evidence="6">
        <text>N(2)-formyl-N(1)-(5-phospho-beta-D-ribosyl)glycinamide + L-glutamine + ATP + H2O = 2-formamido-N(1)-(5-O-phospho-beta-D-ribosyl)acetamidine + L-glutamate + ADP + phosphate + H(+)</text>
        <dbReference type="Rhea" id="RHEA:17129"/>
        <dbReference type="ChEBI" id="CHEBI:15377"/>
        <dbReference type="ChEBI" id="CHEBI:15378"/>
        <dbReference type="ChEBI" id="CHEBI:29985"/>
        <dbReference type="ChEBI" id="CHEBI:30616"/>
        <dbReference type="ChEBI" id="CHEBI:43474"/>
        <dbReference type="ChEBI" id="CHEBI:58359"/>
        <dbReference type="ChEBI" id="CHEBI:147286"/>
        <dbReference type="ChEBI" id="CHEBI:147287"/>
        <dbReference type="ChEBI" id="CHEBI:456216"/>
        <dbReference type="EC" id="6.3.5.3"/>
    </reaction>
</comment>
<dbReference type="NCBIfam" id="TIGR00302">
    <property type="entry name" value="phosphoribosylformylglycinamidine synthase subunit PurS"/>
    <property type="match status" value="1"/>
</dbReference>
<dbReference type="PANTHER" id="PTHR34696">
    <property type="entry name" value="PHOSPHORIBOSYLFORMYLGLYCINAMIDINE SYNTHASE SUBUNIT PURS"/>
    <property type="match status" value="1"/>
</dbReference>
<keyword evidence="2 6" id="KW-0436">Ligase</keyword>
<keyword evidence="3 6" id="KW-0547">Nucleotide-binding</keyword>
<evidence type="ECO:0000256" key="2">
    <source>
        <dbReference type="ARBA" id="ARBA00022598"/>
    </source>
</evidence>
<dbReference type="GO" id="GO:0005524">
    <property type="term" value="F:ATP binding"/>
    <property type="evidence" value="ECO:0007669"/>
    <property type="project" value="UniProtKB-UniRule"/>
</dbReference>
<dbReference type="OrthoDB" id="9799101at2"/>
<keyword evidence="4 6" id="KW-0658">Purine biosynthesis</keyword>
<dbReference type="RefSeq" id="WP_034356143.1">
    <property type="nucleotide sequence ID" value="NZ_JRPR02000011.1"/>
</dbReference>
<comment type="pathway">
    <text evidence="6">Purine metabolism; IMP biosynthesis via de novo pathway; 5-amino-1-(5-phospho-D-ribosyl)imidazole from N(2)-formyl-N(1)-(5-phospho-D-ribosyl)glycinamide: step 1/2.</text>
</comment>
<evidence type="ECO:0000313" key="7">
    <source>
        <dbReference type="EMBL" id="TLD95145.1"/>
    </source>
</evidence>
<dbReference type="GO" id="GO:0004642">
    <property type="term" value="F:phosphoribosylformylglycinamidine synthase activity"/>
    <property type="evidence" value="ECO:0007669"/>
    <property type="project" value="UniProtKB-UniRule"/>
</dbReference>
<dbReference type="GO" id="GO:0005737">
    <property type="term" value="C:cytoplasm"/>
    <property type="evidence" value="ECO:0007669"/>
    <property type="project" value="UniProtKB-SubCell"/>
</dbReference>
<evidence type="ECO:0000256" key="4">
    <source>
        <dbReference type="ARBA" id="ARBA00022755"/>
    </source>
</evidence>
<dbReference type="SUPFAM" id="SSF82697">
    <property type="entry name" value="PurS-like"/>
    <property type="match status" value="1"/>
</dbReference>
<proteinExistence type="inferred from homology"/>
<name>A0A4U8T6H5_9HELI</name>
<evidence type="ECO:0000256" key="3">
    <source>
        <dbReference type="ARBA" id="ARBA00022741"/>
    </source>
</evidence>
<dbReference type="Proteomes" id="UP000029733">
    <property type="component" value="Unassembled WGS sequence"/>
</dbReference>
<dbReference type="HAMAP" id="MF_01926">
    <property type="entry name" value="PurS"/>
    <property type="match status" value="1"/>
</dbReference>
<protein>
    <recommendedName>
        <fullName evidence="6">Phosphoribosylformylglycinamidine synthase subunit PurS</fullName>
        <shortName evidence="6">FGAM synthase</shortName>
        <ecNumber evidence="6">6.3.5.3</ecNumber>
    </recommendedName>
    <alternativeName>
        <fullName evidence="6">Formylglycinamide ribonucleotide amidotransferase subunit III</fullName>
        <shortName evidence="6">FGAR amidotransferase III</shortName>
        <shortName evidence="6">FGAR-AT III</shortName>
    </alternativeName>
    <alternativeName>
        <fullName evidence="6">Phosphoribosylformylglycinamidine synthase subunit III</fullName>
    </alternativeName>
</protein>
<dbReference type="InterPro" id="IPR036604">
    <property type="entry name" value="PurS-like_sf"/>
</dbReference>